<proteinExistence type="predicted"/>
<dbReference type="PANTHER" id="PTHR37533">
    <property type="entry name" value="FLAGELLAR HOOK-LENGTH CONTROL PROTEIN"/>
    <property type="match status" value="1"/>
</dbReference>
<feature type="compositionally biased region" description="Low complexity" evidence="1">
    <location>
        <begin position="28"/>
        <end position="37"/>
    </location>
</feature>
<feature type="compositionally biased region" description="Low complexity" evidence="1">
    <location>
        <begin position="86"/>
        <end position="95"/>
    </location>
</feature>
<evidence type="ECO:0000259" key="2">
    <source>
        <dbReference type="Pfam" id="PF02120"/>
    </source>
</evidence>
<protein>
    <submittedName>
        <fullName evidence="3">Flagellar hook-length control protein FliK</fullName>
    </submittedName>
</protein>
<comment type="caution">
    <text evidence="3">The sequence shown here is derived from an EMBL/GenBank/DDBJ whole genome shotgun (WGS) entry which is preliminary data.</text>
</comment>
<dbReference type="OrthoDB" id="9157214at2"/>
<feature type="region of interest" description="Disordered" evidence="1">
    <location>
        <begin position="399"/>
        <end position="464"/>
    </location>
</feature>
<dbReference type="InterPro" id="IPR038610">
    <property type="entry name" value="FliK-like_C_sf"/>
</dbReference>
<feature type="compositionally biased region" description="Polar residues" evidence="1">
    <location>
        <begin position="102"/>
        <end position="111"/>
    </location>
</feature>
<dbReference type="PANTHER" id="PTHR37533:SF2">
    <property type="entry name" value="FLAGELLAR HOOK-LENGTH CONTROL PROTEIN"/>
    <property type="match status" value="1"/>
</dbReference>
<reference evidence="3 4" key="1">
    <citation type="submission" date="2019-03" db="EMBL/GenBank/DDBJ databases">
        <title>Genomic Encyclopedia of Type Strains, Phase IV (KMG-IV): sequencing the most valuable type-strain genomes for metagenomic binning, comparative biology and taxonomic classification.</title>
        <authorList>
            <person name="Goeker M."/>
        </authorList>
    </citation>
    <scope>NUCLEOTIDE SEQUENCE [LARGE SCALE GENOMIC DNA]</scope>
    <source>
        <strain evidence="3 4">DSM 25082</strain>
    </source>
</reference>
<feature type="region of interest" description="Disordered" evidence="1">
    <location>
        <begin position="292"/>
        <end position="322"/>
    </location>
</feature>
<dbReference type="CDD" id="cd17470">
    <property type="entry name" value="T3SS_Flik_C"/>
    <property type="match status" value="1"/>
</dbReference>
<feature type="compositionally biased region" description="Basic and acidic residues" evidence="1">
    <location>
        <begin position="115"/>
        <end position="130"/>
    </location>
</feature>
<dbReference type="AlphaFoldDB" id="A0A4V3CIH6"/>
<dbReference type="EMBL" id="SNXE01000011">
    <property type="protein sequence ID" value="TDP05550.1"/>
    <property type="molecule type" value="Genomic_DNA"/>
</dbReference>
<dbReference type="InterPro" id="IPR052563">
    <property type="entry name" value="FliK"/>
</dbReference>
<name>A0A4V3CIH6_9BURK</name>
<feature type="compositionally biased region" description="Polar residues" evidence="1">
    <location>
        <begin position="297"/>
        <end position="306"/>
    </location>
</feature>
<keyword evidence="3" id="KW-0282">Flagellum</keyword>
<dbReference type="RefSeq" id="WP_133605294.1">
    <property type="nucleotide sequence ID" value="NZ_JAUFPJ010000013.1"/>
</dbReference>
<sequence>MNPLANATISGLGGAPRHVPGFSPPPASQASGSSFAALLREQAASAVSAPKLGAAPAPAPAPVASRPSPAPRPAESREPESKPAESRAASRSSEPAGRKPQGANTGSSKTAQGAHDTEQRARARNQRDSAAEPGSRSAGDASEPAAEDRELAHTSGPGPDGAMAAMLAATGQNLNPAPAPVGSGGASALDPAWQDASVLGTGQEGSATDSAAPVEPGTRRSAGLSTGLEGLDKAGQPSSPELAAAASADTPLGTAGLDQEQGTIPLAAGMAEGGRSSFAAKLEQAQPLPFEALQGLQGLQPSTGSSEAADRPPAVLSLSPPLHSPEFAPEMAARLSVLTSEGVQRAELHLNPAEMGPVQIQIVVDGQQAQISFMSDQSETRAVLERSLPELASALRDNGLTLSGGGVFQQQREREGASSQQGEGSRSGRSREGGGAETLEAGSPLGSSTPRPPARARGVVDLYA</sequence>
<evidence type="ECO:0000313" key="3">
    <source>
        <dbReference type="EMBL" id="TDP05550.1"/>
    </source>
</evidence>
<organism evidence="3 4">
    <name type="scientific">Roseateles asaccharophilus</name>
    <dbReference type="NCBI Taxonomy" id="582607"/>
    <lineage>
        <taxon>Bacteria</taxon>
        <taxon>Pseudomonadati</taxon>
        <taxon>Pseudomonadota</taxon>
        <taxon>Betaproteobacteria</taxon>
        <taxon>Burkholderiales</taxon>
        <taxon>Sphaerotilaceae</taxon>
        <taxon>Roseateles</taxon>
    </lineage>
</organism>
<keyword evidence="3" id="KW-0966">Cell projection</keyword>
<evidence type="ECO:0000313" key="4">
    <source>
        <dbReference type="Proteomes" id="UP000295357"/>
    </source>
</evidence>
<feature type="compositionally biased region" description="Basic and acidic residues" evidence="1">
    <location>
        <begin position="74"/>
        <end position="85"/>
    </location>
</feature>
<feature type="region of interest" description="Disordered" evidence="1">
    <location>
        <begin position="1"/>
        <end position="270"/>
    </location>
</feature>
<evidence type="ECO:0000256" key="1">
    <source>
        <dbReference type="SAM" id="MobiDB-lite"/>
    </source>
</evidence>
<dbReference type="Pfam" id="PF02120">
    <property type="entry name" value="Flg_hook"/>
    <property type="match status" value="1"/>
</dbReference>
<gene>
    <name evidence="3" type="ORF">DFR39_11155</name>
</gene>
<dbReference type="Gene3D" id="3.30.750.140">
    <property type="match status" value="1"/>
</dbReference>
<dbReference type="Proteomes" id="UP000295357">
    <property type="component" value="Unassembled WGS sequence"/>
</dbReference>
<dbReference type="InterPro" id="IPR021136">
    <property type="entry name" value="Flagellar_hook_control-like_C"/>
</dbReference>
<accession>A0A4V3CIH6</accession>
<keyword evidence="3" id="KW-0969">Cilium</keyword>
<keyword evidence="4" id="KW-1185">Reference proteome</keyword>
<feature type="domain" description="Flagellar hook-length control protein-like C-terminal" evidence="2">
    <location>
        <begin position="336"/>
        <end position="412"/>
    </location>
</feature>